<dbReference type="Gene3D" id="3.40.50.300">
    <property type="entry name" value="P-loop containing nucleotide triphosphate hydrolases"/>
    <property type="match status" value="2"/>
</dbReference>
<dbReference type="OrthoDB" id="6513042at2759"/>
<organism evidence="3">
    <name type="scientific">Octopus bimaculoides</name>
    <name type="common">California two-spotted octopus</name>
    <dbReference type="NCBI Taxonomy" id="37653"/>
    <lineage>
        <taxon>Eukaryota</taxon>
        <taxon>Metazoa</taxon>
        <taxon>Spiralia</taxon>
        <taxon>Lophotrochozoa</taxon>
        <taxon>Mollusca</taxon>
        <taxon>Cephalopoda</taxon>
        <taxon>Coleoidea</taxon>
        <taxon>Octopodiformes</taxon>
        <taxon>Octopoda</taxon>
        <taxon>Incirrata</taxon>
        <taxon>Octopodidae</taxon>
        <taxon>Octopus</taxon>
    </lineage>
</organism>
<feature type="domain" description="DNA2/NAM7 helicase-like C-terminal" evidence="2">
    <location>
        <begin position="96"/>
        <end position="225"/>
    </location>
</feature>
<dbReference type="Pfam" id="PF13087">
    <property type="entry name" value="AAA_12"/>
    <property type="match status" value="1"/>
</dbReference>
<accession>A0A0L8FKQ6</accession>
<dbReference type="GO" id="GO:0006369">
    <property type="term" value="P:termination of RNA polymerase II transcription"/>
    <property type="evidence" value="ECO:0007669"/>
    <property type="project" value="TreeGrafter"/>
</dbReference>
<dbReference type="InterPro" id="IPR041679">
    <property type="entry name" value="DNA2/NAM7-like_C"/>
</dbReference>
<dbReference type="KEGG" id="obi:106882716"/>
<evidence type="ECO:0008006" key="4">
    <source>
        <dbReference type="Google" id="ProtNLM"/>
    </source>
</evidence>
<sequence length="227" mass="25743">MNNIELTFAEEATMEKSLLSNADVICGTLSTCGNNRIISKLAVERFSCIIIDEASQCCELDSLIPLQYNCCKLILIGDTEQLSPTIISQLALEYNYGQSLFERLCKHYKYKDKNSVIMLNVQYRMHPDICKFPNRYIYNNQLITDSVLEARSSNIPVVPYLLFDAQFGSHVRSTNSGSLSNRLEADFTVCLCECLSNVQVVRTLLKVAVIAPYKEQKKLLECLLTER</sequence>
<dbReference type="InterPro" id="IPR045055">
    <property type="entry name" value="DNA2/NAM7-like"/>
</dbReference>
<protein>
    <recommendedName>
        <fullName evidence="4">DNA2/NAM7 helicase-like C-terminal domain-containing protein</fullName>
    </recommendedName>
</protein>
<dbReference type="PANTHER" id="PTHR10887:SF495">
    <property type="entry name" value="HELICASE SENATAXIN ISOFORM X1-RELATED"/>
    <property type="match status" value="1"/>
</dbReference>
<evidence type="ECO:0000259" key="1">
    <source>
        <dbReference type="Pfam" id="PF13086"/>
    </source>
</evidence>
<evidence type="ECO:0000259" key="2">
    <source>
        <dbReference type="Pfam" id="PF13087"/>
    </source>
</evidence>
<dbReference type="GO" id="GO:0016604">
    <property type="term" value="C:nuclear body"/>
    <property type="evidence" value="ECO:0007669"/>
    <property type="project" value="TreeGrafter"/>
</dbReference>
<reference evidence="3" key="1">
    <citation type="submission" date="2015-07" db="EMBL/GenBank/DDBJ databases">
        <title>MeaNS - Measles Nucleotide Surveillance Program.</title>
        <authorList>
            <person name="Tran T."/>
            <person name="Druce J."/>
        </authorList>
    </citation>
    <scope>NUCLEOTIDE SEQUENCE</scope>
    <source>
        <strain evidence="3">UCB-OBI-ISO-001</strain>
        <tissue evidence="3">Gonad</tissue>
    </source>
</reference>
<dbReference type="GO" id="GO:0004386">
    <property type="term" value="F:helicase activity"/>
    <property type="evidence" value="ECO:0007669"/>
    <property type="project" value="InterPro"/>
</dbReference>
<dbReference type="AlphaFoldDB" id="A0A0L8FKQ6"/>
<proteinExistence type="predicted"/>
<feature type="domain" description="DNA2/NAM7 helicase helicase" evidence="1">
    <location>
        <begin position="10"/>
        <end position="89"/>
    </location>
</feature>
<dbReference type="GO" id="GO:0001147">
    <property type="term" value="F:transcription termination site sequence-specific DNA binding"/>
    <property type="evidence" value="ECO:0007669"/>
    <property type="project" value="TreeGrafter"/>
</dbReference>
<dbReference type="InterPro" id="IPR027417">
    <property type="entry name" value="P-loop_NTPase"/>
</dbReference>
<name>A0A0L8FKQ6_OCTBM</name>
<dbReference type="EMBL" id="KQ429665">
    <property type="protein sequence ID" value="KOF65269.1"/>
    <property type="molecule type" value="Genomic_DNA"/>
</dbReference>
<dbReference type="PANTHER" id="PTHR10887">
    <property type="entry name" value="DNA2/NAM7 HELICASE FAMILY"/>
    <property type="match status" value="1"/>
</dbReference>
<dbReference type="InterPro" id="IPR041677">
    <property type="entry name" value="DNA2/NAM7_AAA_11"/>
</dbReference>
<dbReference type="Pfam" id="PF13086">
    <property type="entry name" value="AAA_11"/>
    <property type="match status" value="1"/>
</dbReference>
<evidence type="ECO:0000313" key="3">
    <source>
        <dbReference type="EMBL" id="KOF65269.1"/>
    </source>
</evidence>
<dbReference type="STRING" id="37653.A0A0L8FKQ6"/>
<dbReference type="SUPFAM" id="SSF52540">
    <property type="entry name" value="P-loop containing nucleoside triphosphate hydrolases"/>
    <property type="match status" value="1"/>
</dbReference>
<gene>
    <name evidence="3" type="ORF">OCBIM_22016027mg</name>
</gene>